<dbReference type="RefSeq" id="WP_304183690.1">
    <property type="nucleotide sequence ID" value="NZ_DRGM01000167.1"/>
</dbReference>
<dbReference type="Proteomes" id="UP000886188">
    <property type="component" value="Unassembled WGS sequence"/>
</dbReference>
<dbReference type="AlphaFoldDB" id="A0A7V1GFR9"/>
<evidence type="ECO:0008006" key="3">
    <source>
        <dbReference type="Google" id="ProtNLM"/>
    </source>
</evidence>
<feature type="transmembrane region" description="Helical" evidence="1">
    <location>
        <begin position="12"/>
        <end position="29"/>
    </location>
</feature>
<dbReference type="Gene3D" id="1.25.40.10">
    <property type="entry name" value="Tetratricopeptide repeat domain"/>
    <property type="match status" value="1"/>
</dbReference>
<name>A0A7V1GFR9_9GAMM</name>
<proteinExistence type="predicted"/>
<evidence type="ECO:0000313" key="2">
    <source>
        <dbReference type="EMBL" id="HEA17919.1"/>
    </source>
</evidence>
<reference evidence="2" key="1">
    <citation type="journal article" date="2020" name="mSystems">
        <title>Genome- and Community-Level Interaction Insights into Carbon Utilization and Element Cycling Functions of Hydrothermarchaeota in Hydrothermal Sediment.</title>
        <authorList>
            <person name="Zhou Z."/>
            <person name="Liu Y."/>
            <person name="Xu W."/>
            <person name="Pan J."/>
            <person name="Luo Z.H."/>
            <person name="Li M."/>
        </authorList>
    </citation>
    <scope>NUCLEOTIDE SEQUENCE [LARGE SCALE GENOMIC DNA]</scope>
    <source>
        <strain evidence="2">HyVt-346</strain>
    </source>
</reference>
<keyword evidence="1" id="KW-0812">Transmembrane</keyword>
<protein>
    <recommendedName>
        <fullName evidence="3">Sel1 repeat family protein</fullName>
    </recommendedName>
</protein>
<dbReference type="EMBL" id="DRGM01000167">
    <property type="protein sequence ID" value="HEA17919.1"/>
    <property type="molecule type" value="Genomic_DNA"/>
</dbReference>
<comment type="caution">
    <text evidence="2">The sequence shown here is derived from an EMBL/GenBank/DDBJ whole genome shotgun (WGS) entry which is preliminary data.</text>
</comment>
<keyword evidence="1" id="KW-0472">Membrane</keyword>
<keyword evidence="1" id="KW-1133">Transmembrane helix</keyword>
<organism evidence="2">
    <name type="scientific">Pseudoalteromonas prydzensis</name>
    <dbReference type="NCBI Taxonomy" id="182141"/>
    <lineage>
        <taxon>Bacteria</taxon>
        <taxon>Pseudomonadati</taxon>
        <taxon>Pseudomonadota</taxon>
        <taxon>Gammaproteobacteria</taxon>
        <taxon>Alteromonadales</taxon>
        <taxon>Pseudoalteromonadaceae</taxon>
        <taxon>Pseudoalteromonas</taxon>
    </lineage>
</organism>
<dbReference type="InterPro" id="IPR011990">
    <property type="entry name" value="TPR-like_helical_dom_sf"/>
</dbReference>
<sequence length="321" mass="36626">MKSYNKNKHIWIYLAILLVLFLFIVGYSYNPPSEGSHSAKHISDHLEPLSAPPIPEIIAANLTDSKDVSTQQNEAHTNDIQLIVMQRTQWKQQGQFKEHFKNLKVAAENGDIEAKYIIAANLRYCLSAPIDDNALHLKLETVAQYSDAGEAIDNTLEKFEYCTGINEIARRQFYTYLVDAAQHGSVAAQETFANLTPEFYMKSQGFETLNRGEYIKKRDTYKLQKVAFLEQAAQHGSEKALMALSDLYHSQQLTENSLANAYALNRLMMEITNNNDLYNRYAWFEQRQYPQLSADELASAQTMIEKWQSSISKNGTLYPSD</sequence>
<gene>
    <name evidence="2" type="ORF">ENH88_16040</name>
</gene>
<accession>A0A7V1GFR9</accession>
<evidence type="ECO:0000256" key="1">
    <source>
        <dbReference type="SAM" id="Phobius"/>
    </source>
</evidence>